<organism evidence="8 9">
    <name type="scientific">Pristionchus fissidentatus</name>
    <dbReference type="NCBI Taxonomy" id="1538716"/>
    <lineage>
        <taxon>Eukaryota</taxon>
        <taxon>Metazoa</taxon>
        <taxon>Ecdysozoa</taxon>
        <taxon>Nematoda</taxon>
        <taxon>Chromadorea</taxon>
        <taxon>Rhabditida</taxon>
        <taxon>Rhabditina</taxon>
        <taxon>Diplogasteromorpha</taxon>
        <taxon>Diplogasteroidea</taxon>
        <taxon>Neodiplogasteridae</taxon>
        <taxon>Pristionchus</taxon>
    </lineage>
</organism>
<keyword evidence="4" id="KW-0726">Sexual differentiation</keyword>
<dbReference type="Proteomes" id="UP001432322">
    <property type="component" value="Unassembled WGS sequence"/>
</dbReference>
<comment type="similarity">
    <text evidence="2">Belongs to the janus family.</text>
</comment>
<dbReference type="PANTHER" id="PTHR12258:SF5">
    <property type="entry name" value="BCDNA.GH02250-RELATED"/>
    <property type="match status" value="1"/>
</dbReference>
<comment type="function">
    <text evidence="1">JanA and janB regulate somatic sex differentiation.</text>
</comment>
<dbReference type="GO" id="GO:0030154">
    <property type="term" value="P:cell differentiation"/>
    <property type="evidence" value="ECO:0007669"/>
    <property type="project" value="UniProtKB-KW"/>
</dbReference>
<dbReference type="Gene3D" id="3.50.20.20">
    <property type="entry name" value="Janus/Ocnus"/>
    <property type="match status" value="1"/>
</dbReference>
<keyword evidence="3" id="KW-0221">Differentiation</keyword>
<reference evidence="8" key="1">
    <citation type="submission" date="2023-10" db="EMBL/GenBank/DDBJ databases">
        <title>Genome assembly of Pristionchus species.</title>
        <authorList>
            <person name="Yoshida K."/>
            <person name="Sommer R.J."/>
        </authorList>
    </citation>
    <scope>NUCLEOTIDE SEQUENCE</scope>
    <source>
        <strain evidence="8">RS5133</strain>
    </source>
</reference>
<evidence type="ECO:0000313" key="9">
    <source>
        <dbReference type="Proteomes" id="UP001432322"/>
    </source>
</evidence>
<protein>
    <recommendedName>
        <fullName evidence="5">Sex-regulated protein janus-B</fullName>
    </recommendedName>
</protein>
<dbReference type="GO" id="GO:0101006">
    <property type="term" value="F:protein histidine phosphatase activity"/>
    <property type="evidence" value="ECO:0007669"/>
    <property type="project" value="TreeGrafter"/>
</dbReference>
<dbReference type="PANTHER" id="PTHR12258">
    <property type="entry name" value="JANUS-A/JANUS-B"/>
    <property type="match status" value="1"/>
</dbReference>
<dbReference type="FunFam" id="3.50.20.20:FF:000002">
    <property type="entry name" value="Sex-regulated protein janus-B"/>
    <property type="match status" value="1"/>
</dbReference>
<dbReference type="Pfam" id="PF05005">
    <property type="entry name" value="Ocnus"/>
    <property type="match status" value="1"/>
</dbReference>
<dbReference type="AlphaFoldDB" id="A0AAV5W7W9"/>
<evidence type="ECO:0000256" key="7">
    <source>
        <dbReference type="PIRSR" id="PIRSR607702-2"/>
    </source>
</evidence>
<dbReference type="SUPFAM" id="SSF143724">
    <property type="entry name" value="PHP14-like"/>
    <property type="match status" value="1"/>
</dbReference>
<proteinExistence type="inferred from homology"/>
<evidence type="ECO:0000256" key="4">
    <source>
        <dbReference type="ARBA" id="ARBA00022928"/>
    </source>
</evidence>
<evidence type="ECO:0000313" key="8">
    <source>
        <dbReference type="EMBL" id="GMT28069.1"/>
    </source>
</evidence>
<accession>A0AAV5W7W9</accession>
<dbReference type="GO" id="GO:0005829">
    <property type="term" value="C:cytosol"/>
    <property type="evidence" value="ECO:0007669"/>
    <property type="project" value="TreeGrafter"/>
</dbReference>
<feature type="binding site" evidence="7">
    <location>
        <position position="21"/>
    </location>
    <ligand>
        <name>substrate</name>
    </ligand>
</feature>
<evidence type="ECO:0000256" key="3">
    <source>
        <dbReference type="ARBA" id="ARBA00022782"/>
    </source>
</evidence>
<evidence type="ECO:0000256" key="2">
    <source>
        <dbReference type="ARBA" id="ARBA00010971"/>
    </source>
</evidence>
<name>A0AAV5W7W9_9BILA</name>
<dbReference type="GO" id="GO:0007548">
    <property type="term" value="P:sex differentiation"/>
    <property type="evidence" value="ECO:0007669"/>
    <property type="project" value="UniProtKB-KW"/>
</dbReference>
<sequence>MAAKTLGEIKDVDLDPSGVFKYIQVKVTDKSDASNSKIILRGYERCPFHADIYGETKEQVDRSLFKLKALGGGRIKHDDKKKEIFIYGYSQAYGPAKHEDSKALVEQNYPGYTVTFSNEGY</sequence>
<evidence type="ECO:0000256" key="6">
    <source>
        <dbReference type="PIRSR" id="PIRSR607702-1"/>
    </source>
</evidence>
<evidence type="ECO:0000256" key="1">
    <source>
        <dbReference type="ARBA" id="ARBA00002508"/>
    </source>
</evidence>
<gene>
    <name evidence="8" type="ORF">PFISCL1PPCAC_19366</name>
</gene>
<evidence type="ECO:0000256" key="5">
    <source>
        <dbReference type="ARBA" id="ARBA00068496"/>
    </source>
</evidence>
<dbReference type="InterPro" id="IPR038596">
    <property type="entry name" value="Janus_sf"/>
</dbReference>
<dbReference type="InterPro" id="IPR007702">
    <property type="entry name" value="Janus"/>
</dbReference>
<keyword evidence="9" id="KW-1185">Reference proteome</keyword>
<comment type="caution">
    <text evidence="8">The sequence shown here is derived from an EMBL/GenBank/DDBJ whole genome shotgun (WGS) entry which is preliminary data.</text>
</comment>
<dbReference type="EMBL" id="BTSY01000005">
    <property type="protein sequence ID" value="GMT28069.1"/>
    <property type="molecule type" value="Genomic_DNA"/>
</dbReference>
<feature type="active site" description="Proton acceptor" evidence="6">
    <location>
        <position position="49"/>
    </location>
</feature>